<protein>
    <recommendedName>
        <fullName evidence="3">dihydrofolate reductase</fullName>
        <ecNumber evidence="3">1.5.1.3</ecNumber>
    </recommendedName>
</protein>
<dbReference type="eggNOG" id="COG0262">
    <property type="taxonomic scope" value="Bacteria"/>
</dbReference>
<reference evidence="8 9" key="1">
    <citation type="submission" date="2011-01" db="EMBL/GenBank/DDBJ databases">
        <authorList>
            <person name="Durkin A.S."/>
            <person name="Madupu R."/>
            <person name="Torralba M."/>
            <person name="Gillis M."/>
            <person name="Methe B."/>
            <person name="Sutton G."/>
            <person name="Nelson K.E."/>
        </authorList>
    </citation>
    <scope>NUCLEOTIDE SEQUENCE [LARGE SCALE GENOMIC DNA]</scope>
    <source>
        <strain evidence="8 9">ACS-065-V-Col13</strain>
    </source>
</reference>
<dbReference type="AlphaFoldDB" id="F0GV93"/>
<dbReference type="SUPFAM" id="SSF53597">
    <property type="entry name" value="Dihydrofolate reductase-like"/>
    <property type="match status" value="1"/>
</dbReference>
<comment type="caution">
    <text evidence="8">The sequence shown here is derived from an EMBL/GenBank/DDBJ whole genome shotgun (WGS) entry which is preliminary data.</text>
</comment>
<dbReference type="Pfam" id="PF00186">
    <property type="entry name" value="DHFR_1"/>
    <property type="match status" value="1"/>
</dbReference>
<evidence type="ECO:0000259" key="7">
    <source>
        <dbReference type="PROSITE" id="PS51330"/>
    </source>
</evidence>
<dbReference type="InterPro" id="IPR024072">
    <property type="entry name" value="DHFR-like_dom_sf"/>
</dbReference>
<feature type="domain" description="DHFR" evidence="7">
    <location>
        <begin position="1"/>
        <end position="158"/>
    </location>
</feature>
<dbReference type="CDD" id="cd00209">
    <property type="entry name" value="DHFR"/>
    <property type="match status" value="1"/>
</dbReference>
<dbReference type="PANTHER" id="PTHR48069">
    <property type="entry name" value="DIHYDROFOLATE REDUCTASE"/>
    <property type="match status" value="1"/>
</dbReference>
<keyword evidence="9" id="KW-1185">Reference proteome</keyword>
<dbReference type="EMBL" id="AEXM01000013">
    <property type="protein sequence ID" value="EGC82253.1"/>
    <property type="molecule type" value="Genomic_DNA"/>
</dbReference>
<dbReference type="GO" id="GO:0006730">
    <property type="term" value="P:one-carbon metabolic process"/>
    <property type="evidence" value="ECO:0007669"/>
    <property type="project" value="UniProtKB-KW"/>
</dbReference>
<keyword evidence="5" id="KW-0521">NADP</keyword>
<name>F0GV93_9FIRM</name>
<evidence type="ECO:0000313" key="9">
    <source>
        <dbReference type="Proteomes" id="UP000005286"/>
    </source>
</evidence>
<accession>F0GV93</accession>
<dbReference type="UniPathway" id="UPA00077">
    <property type="reaction ID" value="UER00158"/>
</dbReference>
<keyword evidence="4" id="KW-0554">One-carbon metabolism</keyword>
<evidence type="ECO:0000256" key="3">
    <source>
        <dbReference type="ARBA" id="ARBA00012856"/>
    </source>
</evidence>
<proteinExistence type="inferred from homology"/>
<dbReference type="GO" id="GO:0046654">
    <property type="term" value="P:tetrahydrofolate biosynthetic process"/>
    <property type="evidence" value="ECO:0007669"/>
    <property type="project" value="UniProtKB-UniPathway"/>
</dbReference>
<dbReference type="PRINTS" id="PR00070">
    <property type="entry name" value="DHFR"/>
</dbReference>
<comment type="pathway">
    <text evidence="1">Cofactor biosynthesis; tetrahydrofolate biosynthesis; 5,6,7,8-tetrahydrofolate from 7,8-dihydrofolate: step 1/1.</text>
</comment>
<dbReference type="InterPro" id="IPR001796">
    <property type="entry name" value="DHFR_dom"/>
</dbReference>
<dbReference type="PATRIC" id="fig|879305.3.peg.726"/>
<dbReference type="EC" id="1.5.1.3" evidence="3"/>
<evidence type="ECO:0000256" key="5">
    <source>
        <dbReference type="ARBA" id="ARBA00022857"/>
    </source>
</evidence>
<dbReference type="STRING" id="879305.HMPREF9290_1186"/>
<dbReference type="InterPro" id="IPR012259">
    <property type="entry name" value="DHFR"/>
</dbReference>
<dbReference type="GO" id="GO:0046452">
    <property type="term" value="P:dihydrofolate metabolic process"/>
    <property type="evidence" value="ECO:0007669"/>
    <property type="project" value="TreeGrafter"/>
</dbReference>
<evidence type="ECO:0000256" key="1">
    <source>
        <dbReference type="ARBA" id="ARBA00004903"/>
    </source>
</evidence>
<dbReference type="PROSITE" id="PS51330">
    <property type="entry name" value="DHFR_2"/>
    <property type="match status" value="1"/>
</dbReference>
<dbReference type="GO" id="GO:0046655">
    <property type="term" value="P:folic acid metabolic process"/>
    <property type="evidence" value="ECO:0007669"/>
    <property type="project" value="TreeGrafter"/>
</dbReference>
<dbReference type="GO" id="GO:0004146">
    <property type="term" value="F:dihydrofolate reductase activity"/>
    <property type="evidence" value="ECO:0007669"/>
    <property type="project" value="UniProtKB-EC"/>
</dbReference>
<sequence>MKIILAVDKNWGIGKDGKMLYHIKSDLKHFKDTTINNICIMGRKTYESMGGGLSSRENLVLSRNKDFKIYDGLVFSNPEDVLSYVKDSDKEAFVIGGYKIVEMFLPYCDEAIITKIDGEKKADTFLHNFDDDHSWKVYEKSDIFTEDGVSFEYVTYRRVK</sequence>
<evidence type="ECO:0000256" key="6">
    <source>
        <dbReference type="ARBA" id="ARBA00023002"/>
    </source>
</evidence>
<evidence type="ECO:0000256" key="2">
    <source>
        <dbReference type="ARBA" id="ARBA00009539"/>
    </source>
</evidence>
<keyword evidence="6 8" id="KW-0560">Oxidoreductase</keyword>
<dbReference type="RefSeq" id="WP_004834671.1">
    <property type="nucleotide sequence ID" value="NZ_AEXM01000013.1"/>
</dbReference>
<gene>
    <name evidence="8" type="primary">folA</name>
    <name evidence="8" type="ORF">HMPREF9290_1186</name>
</gene>
<dbReference type="Gene3D" id="3.40.430.10">
    <property type="entry name" value="Dihydrofolate Reductase, subunit A"/>
    <property type="match status" value="1"/>
</dbReference>
<organism evidence="8 9">
    <name type="scientific">Anaerococcus prevotii ACS-065-V-Col13</name>
    <dbReference type="NCBI Taxonomy" id="879305"/>
    <lineage>
        <taxon>Bacteria</taxon>
        <taxon>Bacillati</taxon>
        <taxon>Bacillota</taxon>
        <taxon>Tissierellia</taxon>
        <taxon>Tissierellales</taxon>
        <taxon>Peptoniphilaceae</taxon>
        <taxon>Anaerococcus</taxon>
    </lineage>
</organism>
<evidence type="ECO:0000256" key="4">
    <source>
        <dbReference type="ARBA" id="ARBA00022563"/>
    </source>
</evidence>
<dbReference type="GO" id="GO:0050661">
    <property type="term" value="F:NADP binding"/>
    <property type="evidence" value="ECO:0007669"/>
    <property type="project" value="InterPro"/>
</dbReference>
<comment type="similarity">
    <text evidence="2">Belongs to the dihydrofolate reductase family.</text>
</comment>
<evidence type="ECO:0000313" key="8">
    <source>
        <dbReference type="EMBL" id="EGC82253.1"/>
    </source>
</evidence>
<dbReference type="PANTHER" id="PTHR48069:SF3">
    <property type="entry name" value="DIHYDROFOLATE REDUCTASE"/>
    <property type="match status" value="1"/>
</dbReference>
<dbReference type="GO" id="GO:0005829">
    <property type="term" value="C:cytosol"/>
    <property type="evidence" value="ECO:0007669"/>
    <property type="project" value="TreeGrafter"/>
</dbReference>
<dbReference type="Proteomes" id="UP000005286">
    <property type="component" value="Unassembled WGS sequence"/>
</dbReference>